<evidence type="ECO:0008006" key="3">
    <source>
        <dbReference type="Google" id="ProtNLM"/>
    </source>
</evidence>
<sequence length="337" mass="36874">MTVLGVICSYQLIPHCPNHHQPPNPKLSGNSAGYIPFCLLRGRRITLARPPPPLPPPMAGLLAPPSSSSATLPFRGAPTLLSLSYPSPASLPAQIPWRGSSEMGARSSSRKGFRRLRISNVAASEVSSTAQAKKLAAKDVQRPVYPFTAIVGQEEMKLCLLLNVIDPKIGGVMIMGDRGTGKSTTVRSLIDLLPEIKVVIGDPFNSDPDDPESMGIEVRELIMKGEKLPSTTTKITMVDLPLGATEDRVGTVRDAELRVRIVEERARFDTDPKGFRESYALDQEKLQQQITSARTNLSLVHMDREIRVKISKVCSELNVDGLRGDIVTNGLQEPWRR</sequence>
<proteinExistence type="predicted"/>
<dbReference type="EMBL" id="JBBWWR010000002">
    <property type="protein sequence ID" value="KAK8970332.1"/>
    <property type="molecule type" value="Genomic_DNA"/>
</dbReference>
<evidence type="ECO:0000313" key="1">
    <source>
        <dbReference type="EMBL" id="KAK8970332.1"/>
    </source>
</evidence>
<gene>
    <name evidence="1" type="ORF">KSP40_PGU016245</name>
</gene>
<dbReference type="Proteomes" id="UP001412067">
    <property type="component" value="Unassembled WGS sequence"/>
</dbReference>
<dbReference type="Gene3D" id="3.40.50.300">
    <property type="entry name" value="P-loop containing nucleotide triphosphate hydrolases"/>
    <property type="match status" value="1"/>
</dbReference>
<dbReference type="SUPFAM" id="SSF52540">
    <property type="entry name" value="P-loop containing nucleoside triphosphate hydrolases"/>
    <property type="match status" value="1"/>
</dbReference>
<keyword evidence="2" id="KW-1185">Reference proteome</keyword>
<dbReference type="InterPro" id="IPR027417">
    <property type="entry name" value="P-loop_NTPase"/>
</dbReference>
<accession>A0ABR2N1E6</accession>
<evidence type="ECO:0000313" key="2">
    <source>
        <dbReference type="Proteomes" id="UP001412067"/>
    </source>
</evidence>
<dbReference type="PANTHER" id="PTHR32039:SF9">
    <property type="entry name" value="MAGNESIUM-CHELATASE SUBUNIT CHLI-2, CHLOROPLASTIC"/>
    <property type="match status" value="1"/>
</dbReference>
<comment type="caution">
    <text evidence="1">The sequence shown here is derived from an EMBL/GenBank/DDBJ whole genome shotgun (WGS) entry which is preliminary data.</text>
</comment>
<dbReference type="InterPro" id="IPR045006">
    <property type="entry name" value="CHLI-like"/>
</dbReference>
<organism evidence="1 2">
    <name type="scientific">Platanthera guangdongensis</name>
    <dbReference type="NCBI Taxonomy" id="2320717"/>
    <lineage>
        <taxon>Eukaryota</taxon>
        <taxon>Viridiplantae</taxon>
        <taxon>Streptophyta</taxon>
        <taxon>Embryophyta</taxon>
        <taxon>Tracheophyta</taxon>
        <taxon>Spermatophyta</taxon>
        <taxon>Magnoliopsida</taxon>
        <taxon>Liliopsida</taxon>
        <taxon>Asparagales</taxon>
        <taxon>Orchidaceae</taxon>
        <taxon>Orchidoideae</taxon>
        <taxon>Orchideae</taxon>
        <taxon>Orchidinae</taxon>
        <taxon>Platanthera</taxon>
    </lineage>
</organism>
<reference evidence="1 2" key="1">
    <citation type="journal article" date="2022" name="Nat. Plants">
        <title>Genomes of leafy and leafless Platanthera orchids illuminate the evolution of mycoheterotrophy.</title>
        <authorList>
            <person name="Li M.H."/>
            <person name="Liu K.W."/>
            <person name="Li Z."/>
            <person name="Lu H.C."/>
            <person name="Ye Q.L."/>
            <person name="Zhang D."/>
            <person name="Wang J.Y."/>
            <person name="Li Y.F."/>
            <person name="Zhong Z.M."/>
            <person name="Liu X."/>
            <person name="Yu X."/>
            <person name="Liu D.K."/>
            <person name="Tu X.D."/>
            <person name="Liu B."/>
            <person name="Hao Y."/>
            <person name="Liao X.Y."/>
            <person name="Jiang Y.T."/>
            <person name="Sun W.H."/>
            <person name="Chen J."/>
            <person name="Chen Y.Q."/>
            <person name="Ai Y."/>
            <person name="Zhai J.W."/>
            <person name="Wu S.S."/>
            <person name="Zhou Z."/>
            <person name="Hsiao Y.Y."/>
            <person name="Wu W.L."/>
            <person name="Chen Y.Y."/>
            <person name="Lin Y.F."/>
            <person name="Hsu J.L."/>
            <person name="Li C.Y."/>
            <person name="Wang Z.W."/>
            <person name="Zhao X."/>
            <person name="Zhong W.Y."/>
            <person name="Ma X.K."/>
            <person name="Ma L."/>
            <person name="Huang J."/>
            <person name="Chen G.Z."/>
            <person name="Huang M.Z."/>
            <person name="Huang L."/>
            <person name="Peng D.H."/>
            <person name="Luo Y.B."/>
            <person name="Zou S.Q."/>
            <person name="Chen S.P."/>
            <person name="Lan S."/>
            <person name="Tsai W.C."/>
            <person name="Van de Peer Y."/>
            <person name="Liu Z.J."/>
        </authorList>
    </citation>
    <scope>NUCLEOTIDE SEQUENCE [LARGE SCALE GENOMIC DNA]</scope>
    <source>
        <strain evidence="1">Lor288</strain>
    </source>
</reference>
<protein>
    <recommendedName>
        <fullName evidence="3">Magnesium chelatase</fullName>
    </recommendedName>
</protein>
<dbReference type="PANTHER" id="PTHR32039">
    <property type="entry name" value="MAGNESIUM-CHELATASE SUBUNIT CHLI"/>
    <property type="match status" value="1"/>
</dbReference>
<name>A0ABR2N1E6_9ASPA</name>